<protein>
    <submittedName>
        <fullName evidence="4">Endocuticle structural glycoprotein SgAbd-1</fullName>
    </submittedName>
</protein>
<feature type="compositionally biased region" description="Polar residues" evidence="3">
    <location>
        <begin position="130"/>
        <end position="143"/>
    </location>
</feature>
<keyword evidence="1 2" id="KW-0193">Cuticle</keyword>
<evidence type="ECO:0000313" key="5">
    <source>
        <dbReference type="Proteomes" id="UP000053105"/>
    </source>
</evidence>
<gene>
    <name evidence="4" type="ORF">WN51_04689</name>
</gene>
<keyword evidence="5" id="KW-1185">Reference proteome</keyword>
<dbReference type="PRINTS" id="PR00947">
    <property type="entry name" value="CUTICLE"/>
</dbReference>
<evidence type="ECO:0000313" key="4">
    <source>
        <dbReference type="EMBL" id="KOX80824.1"/>
    </source>
</evidence>
<reference evidence="4 5" key="1">
    <citation type="submission" date="2015-07" db="EMBL/GenBank/DDBJ databases">
        <title>The genome of Melipona quadrifasciata.</title>
        <authorList>
            <person name="Pan H."/>
            <person name="Kapheim K."/>
        </authorList>
    </citation>
    <scope>NUCLEOTIDE SEQUENCE [LARGE SCALE GENOMIC DNA]</scope>
    <source>
        <strain evidence="4">0111107301</strain>
        <tissue evidence="4">Whole body</tissue>
    </source>
</reference>
<dbReference type="PANTHER" id="PTHR10380:SF241">
    <property type="entry name" value="CUTICULAR PROTEIN 47EG-RELATED"/>
    <property type="match status" value="1"/>
</dbReference>
<evidence type="ECO:0000256" key="3">
    <source>
        <dbReference type="SAM" id="MobiDB-lite"/>
    </source>
</evidence>
<dbReference type="PROSITE" id="PS00233">
    <property type="entry name" value="CHIT_BIND_RR_1"/>
    <property type="match status" value="1"/>
</dbReference>
<evidence type="ECO:0000256" key="1">
    <source>
        <dbReference type="ARBA" id="ARBA00022460"/>
    </source>
</evidence>
<dbReference type="Proteomes" id="UP000053105">
    <property type="component" value="Unassembled WGS sequence"/>
</dbReference>
<organism evidence="4 5">
    <name type="scientific">Melipona quadrifasciata</name>
    <dbReference type="NCBI Taxonomy" id="166423"/>
    <lineage>
        <taxon>Eukaryota</taxon>
        <taxon>Metazoa</taxon>
        <taxon>Ecdysozoa</taxon>
        <taxon>Arthropoda</taxon>
        <taxon>Hexapoda</taxon>
        <taxon>Insecta</taxon>
        <taxon>Pterygota</taxon>
        <taxon>Neoptera</taxon>
        <taxon>Endopterygota</taxon>
        <taxon>Hymenoptera</taxon>
        <taxon>Apocrita</taxon>
        <taxon>Aculeata</taxon>
        <taxon>Apoidea</taxon>
        <taxon>Anthophila</taxon>
        <taxon>Apidae</taxon>
        <taxon>Melipona</taxon>
    </lineage>
</organism>
<dbReference type="STRING" id="166423.A0A0N0U7X2"/>
<dbReference type="GO" id="GO:0008010">
    <property type="term" value="F:structural constituent of chitin-based larval cuticle"/>
    <property type="evidence" value="ECO:0007669"/>
    <property type="project" value="TreeGrafter"/>
</dbReference>
<feature type="region of interest" description="Disordered" evidence="3">
    <location>
        <begin position="185"/>
        <end position="227"/>
    </location>
</feature>
<name>A0A0N0U7X2_9HYME</name>
<dbReference type="InterPro" id="IPR050468">
    <property type="entry name" value="Cuticle_Struct_Prot"/>
</dbReference>
<feature type="region of interest" description="Disordered" evidence="3">
    <location>
        <begin position="109"/>
        <end position="143"/>
    </location>
</feature>
<dbReference type="PANTHER" id="PTHR10380">
    <property type="entry name" value="CUTICLE PROTEIN"/>
    <property type="match status" value="1"/>
</dbReference>
<dbReference type="OrthoDB" id="6493579at2759"/>
<proteinExistence type="predicted"/>
<dbReference type="AlphaFoldDB" id="A0A0N0U7X2"/>
<feature type="compositionally biased region" description="Low complexity" evidence="3">
    <location>
        <begin position="204"/>
        <end position="215"/>
    </location>
</feature>
<dbReference type="InterPro" id="IPR031311">
    <property type="entry name" value="CHIT_BIND_RR_consensus"/>
</dbReference>
<dbReference type="GO" id="GO:0062129">
    <property type="term" value="C:chitin-based extracellular matrix"/>
    <property type="evidence" value="ECO:0007669"/>
    <property type="project" value="TreeGrafter"/>
</dbReference>
<dbReference type="EMBL" id="KQ435696">
    <property type="protein sequence ID" value="KOX80824.1"/>
    <property type="molecule type" value="Genomic_DNA"/>
</dbReference>
<evidence type="ECO:0000256" key="2">
    <source>
        <dbReference type="PROSITE-ProRule" id="PRU00497"/>
    </source>
</evidence>
<feature type="compositionally biased region" description="Polar residues" evidence="3">
    <location>
        <begin position="109"/>
        <end position="124"/>
    </location>
</feature>
<accession>A0A0N0U7X2</accession>
<dbReference type="InterPro" id="IPR000618">
    <property type="entry name" value="Insect_cuticle"/>
</dbReference>
<dbReference type="PROSITE" id="PS51155">
    <property type="entry name" value="CHIT_BIND_RR_2"/>
    <property type="match status" value="2"/>
</dbReference>
<dbReference type="Pfam" id="PF00379">
    <property type="entry name" value="Chitin_bind_4"/>
    <property type="match status" value="2"/>
</dbReference>
<sequence length="391" mass="42984">MVIDALLSIATYAANVRVKQTTDALECRYSNIVENLGCTCQLCHYCCIADRTFLFRSYSKAIALVAIVLCTTATLAAPQRPPSGSDKDAVITSQQLEVNFDGNYVNNFETSNGISHQESGQPKQVDNETPVVSQGSDSYTAPDGQQVSITYVADENGFQVQGSHIPTSPPIPPEIQRALEWNAAHPEEDDGGQPRPPGRDFEFSWSPIKSPISSSQRLSRDSFDIDPPLPQKLRRKHVFLKSLFFPSTSSKRPLHHICIMYLRTIFLLNLVAMGLAADKPIAIVSQSQDISPDGSFFSKWETANGIAVEEKGVLKNRGQKDAEAEEVRGSASWTAPDGTRINLDWLANENGVSFQGAHLPTPPPTQPIPILIQRALDWLAANPSRDEKNRL</sequence>